<dbReference type="Proteomes" id="UP001589619">
    <property type="component" value="Unassembled WGS sequence"/>
</dbReference>
<dbReference type="SUPFAM" id="SSF46689">
    <property type="entry name" value="Homeodomain-like"/>
    <property type="match status" value="2"/>
</dbReference>
<dbReference type="Gene3D" id="3.40.50.1980">
    <property type="entry name" value="Nitrogenase molybdenum iron protein domain"/>
    <property type="match status" value="2"/>
</dbReference>
<dbReference type="InterPro" id="IPR018062">
    <property type="entry name" value="HTH_AraC-typ_CS"/>
</dbReference>
<name>A0ABV5VU17_9BACL</name>
<dbReference type="SMART" id="SM00342">
    <property type="entry name" value="HTH_ARAC"/>
    <property type="match status" value="1"/>
</dbReference>
<evidence type="ECO:0000313" key="7">
    <source>
        <dbReference type="Proteomes" id="UP001589619"/>
    </source>
</evidence>
<evidence type="ECO:0000256" key="2">
    <source>
        <dbReference type="ARBA" id="ARBA00023125"/>
    </source>
</evidence>
<sequence>MDSAYEIMPPSDGFCQLREVAKLEGEGDGRTREKLSGAYALLFVEEGKGSIGLSGIRYAVTGGSALIAVPGTELEALAEEGERLRGTIVKFKPYLPTELSDEVHGASAYVPQAGFFSSNGRIALHGTEAWAEMARKLSDESAESSPLHRYRRFIRLQEIVCGCLEAGYAMELRSGAHPVERVKRHIEKHYREPLSLEKLAVNANVSPAYFSTWFKKATGQTPIHYLNDYRMKRASELMLPGADGSVKLKEIAQRVGLSDEFYFSRVFKKHTGMSPTVYMKKRPLNAASAIIPYSYHLLALGVAPAAGIFDYEPPQLLALGRRTFNLYSLSEHERFAKLRSLRPDVVLTHNLDSREEDLRTIAPLAIVPWGYNDVYEQLRMTGEWLDKRAEAEAWIGSYEEQERQARRLLAAHIGGETMAAFRFIHGQMRVYGARNIGHVLYRSLGWVPPERVRAHMKDPTFVWETISPERLLDYDADRIVVVCDRHSRQLFGKLQAGPEWSGLTAVRRGKVHCATEGWADYHPFALERQLADAVQWAAGRGPDAWNAK</sequence>
<protein>
    <submittedName>
        <fullName evidence="6">AraC family transcriptional regulator</fullName>
    </submittedName>
</protein>
<dbReference type="Pfam" id="PF01497">
    <property type="entry name" value="Peripla_BP_2"/>
    <property type="match status" value="1"/>
</dbReference>
<comment type="caution">
    <text evidence="6">The sequence shown here is derived from an EMBL/GenBank/DDBJ whole genome shotgun (WGS) entry which is preliminary data.</text>
</comment>
<gene>
    <name evidence="6" type="ORF">ACFFNY_09235</name>
</gene>
<dbReference type="PROSITE" id="PS01124">
    <property type="entry name" value="HTH_ARAC_FAMILY_2"/>
    <property type="match status" value="1"/>
</dbReference>
<evidence type="ECO:0000313" key="6">
    <source>
        <dbReference type="EMBL" id="MFB9751753.1"/>
    </source>
</evidence>
<feature type="domain" description="Fe/B12 periplasmic-binding" evidence="5">
    <location>
        <begin position="285"/>
        <end position="541"/>
    </location>
</feature>
<keyword evidence="1" id="KW-0805">Transcription regulation</keyword>
<dbReference type="EMBL" id="JBHMAG010000007">
    <property type="protein sequence ID" value="MFB9751753.1"/>
    <property type="molecule type" value="Genomic_DNA"/>
</dbReference>
<dbReference type="Pfam" id="PF12833">
    <property type="entry name" value="HTH_18"/>
    <property type="match status" value="1"/>
</dbReference>
<dbReference type="PROSITE" id="PS00041">
    <property type="entry name" value="HTH_ARAC_FAMILY_1"/>
    <property type="match status" value="1"/>
</dbReference>
<dbReference type="PANTHER" id="PTHR43280">
    <property type="entry name" value="ARAC-FAMILY TRANSCRIPTIONAL REGULATOR"/>
    <property type="match status" value="1"/>
</dbReference>
<dbReference type="Gene3D" id="1.10.10.60">
    <property type="entry name" value="Homeodomain-like"/>
    <property type="match status" value="2"/>
</dbReference>
<keyword evidence="2" id="KW-0238">DNA-binding</keyword>
<keyword evidence="3" id="KW-0804">Transcription</keyword>
<dbReference type="PANTHER" id="PTHR43280:SF28">
    <property type="entry name" value="HTH-TYPE TRANSCRIPTIONAL ACTIVATOR RHAS"/>
    <property type="match status" value="1"/>
</dbReference>
<evidence type="ECO:0000256" key="3">
    <source>
        <dbReference type="ARBA" id="ARBA00023163"/>
    </source>
</evidence>
<evidence type="ECO:0000259" key="5">
    <source>
        <dbReference type="PROSITE" id="PS50983"/>
    </source>
</evidence>
<dbReference type="InterPro" id="IPR009057">
    <property type="entry name" value="Homeodomain-like_sf"/>
</dbReference>
<dbReference type="RefSeq" id="WP_344912582.1">
    <property type="nucleotide sequence ID" value="NZ_BAAAYO010000010.1"/>
</dbReference>
<dbReference type="SUPFAM" id="SSF53807">
    <property type="entry name" value="Helical backbone' metal receptor"/>
    <property type="match status" value="1"/>
</dbReference>
<dbReference type="InterPro" id="IPR002491">
    <property type="entry name" value="ABC_transptr_periplasmic_BD"/>
</dbReference>
<keyword evidence="7" id="KW-1185">Reference proteome</keyword>
<dbReference type="InterPro" id="IPR037923">
    <property type="entry name" value="HTH-like"/>
</dbReference>
<feature type="domain" description="HTH araC/xylS-type" evidence="4">
    <location>
        <begin position="180"/>
        <end position="281"/>
    </location>
</feature>
<proteinExistence type="predicted"/>
<reference evidence="6 7" key="1">
    <citation type="submission" date="2024-09" db="EMBL/GenBank/DDBJ databases">
        <authorList>
            <person name="Sun Q."/>
            <person name="Mori K."/>
        </authorList>
    </citation>
    <scope>NUCLEOTIDE SEQUENCE [LARGE SCALE GENOMIC DNA]</scope>
    <source>
        <strain evidence="6 7">JCM 12520</strain>
    </source>
</reference>
<accession>A0ABV5VU17</accession>
<organism evidence="6 7">
    <name type="scientific">Paenibacillus hodogayensis</name>
    <dbReference type="NCBI Taxonomy" id="279208"/>
    <lineage>
        <taxon>Bacteria</taxon>
        <taxon>Bacillati</taxon>
        <taxon>Bacillota</taxon>
        <taxon>Bacilli</taxon>
        <taxon>Bacillales</taxon>
        <taxon>Paenibacillaceae</taxon>
        <taxon>Paenibacillus</taxon>
    </lineage>
</organism>
<evidence type="ECO:0000259" key="4">
    <source>
        <dbReference type="PROSITE" id="PS01124"/>
    </source>
</evidence>
<dbReference type="SUPFAM" id="SSF51215">
    <property type="entry name" value="Regulatory protein AraC"/>
    <property type="match status" value="1"/>
</dbReference>
<dbReference type="PROSITE" id="PS50983">
    <property type="entry name" value="FE_B12_PBP"/>
    <property type="match status" value="1"/>
</dbReference>
<dbReference type="InterPro" id="IPR018060">
    <property type="entry name" value="HTH_AraC"/>
</dbReference>
<evidence type="ECO:0000256" key="1">
    <source>
        <dbReference type="ARBA" id="ARBA00023015"/>
    </source>
</evidence>